<reference evidence="3" key="2">
    <citation type="journal article" date="2008" name="Nucleic Acids Res.">
        <title>The rice annotation project database (RAP-DB): 2008 update.</title>
        <authorList>
            <consortium name="The rice annotation project (RAP)"/>
        </authorList>
    </citation>
    <scope>GENOME REANNOTATION</scope>
    <source>
        <strain evidence="3">cv. Nipponbare</strain>
    </source>
</reference>
<sequence>MVKCDCRFLLRLDEDCSGGRYFNHDNSGERFGHAHTSGAITLCLEGVLRRCNAEETKVRLTPLQTKMALVDGTRHASSSTSPHTWTLVSQDVKNQV</sequence>
<evidence type="ECO:0000313" key="2">
    <source>
        <dbReference type="EMBL" id="BAD45334.1"/>
    </source>
</evidence>
<evidence type="ECO:0000313" key="3">
    <source>
        <dbReference type="Proteomes" id="UP000000763"/>
    </source>
</evidence>
<dbReference type="Proteomes" id="UP000000763">
    <property type="component" value="Chromosome 6"/>
</dbReference>
<dbReference type="AlphaFoldDB" id="Q656D3"/>
<accession>Q656D3</accession>
<dbReference type="EMBL" id="AP003577">
    <property type="protein sequence ID" value="BAD45334.1"/>
    <property type="molecule type" value="Genomic_DNA"/>
</dbReference>
<protein>
    <submittedName>
        <fullName evidence="2">Uncharacterized protein</fullName>
    </submittedName>
</protein>
<evidence type="ECO:0000256" key="1">
    <source>
        <dbReference type="SAM" id="MobiDB-lite"/>
    </source>
</evidence>
<feature type="compositionally biased region" description="Polar residues" evidence="1">
    <location>
        <begin position="75"/>
        <end position="96"/>
    </location>
</feature>
<name>Q656D3_ORYSJ</name>
<reference evidence="3" key="1">
    <citation type="journal article" date="2005" name="Nature">
        <title>The map-based sequence of the rice genome.</title>
        <authorList>
            <consortium name="International rice genome sequencing project (IRGSP)"/>
            <person name="Matsumoto T."/>
            <person name="Wu J."/>
            <person name="Kanamori H."/>
            <person name="Katayose Y."/>
            <person name="Fujisawa M."/>
            <person name="Namiki N."/>
            <person name="Mizuno H."/>
            <person name="Yamamoto K."/>
            <person name="Antonio B.A."/>
            <person name="Baba T."/>
            <person name="Sakata K."/>
            <person name="Nagamura Y."/>
            <person name="Aoki H."/>
            <person name="Arikawa K."/>
            <person name="Arita K."/>
            <person name="Bito T."/>
            <person name="Chiden Y."/>
            <person name="Fujitsuka N."/>
            <person name="Fukunaka R."/>
            <person name="Hamada M."/>
            <person name="Harada C."/>
            <person name="Hayashi A."/>
            <person name="Hijishita S."/>
            <person name="Honda M."/>
            <person name="Hosokawa S."/>
            <person name="Ichikawa Y."/>
            <person name="Idonuma A."/>
            <person name="Iijima M."/>
            <person name="Ikeda M."/>
            <person name="Ikeno M."/>
            <person name="Ito K."/>
            <person name="Ito S."/>
            <person name="Ito T."/>
            <person name="Ito Y."/>
            <person name="Ito Y."/>
            <person name="Iwabuchi A."/>
            <person name="Kamiya K."/>
            <person name="Karasawa W."/>
            <person name="Kurita K."/>
            <person name="Katagiri S."/>
            <person name="Kikuta A."/>
            <person name="Kobayashi H."/>
            <person name="Kobayashi N."/>
            <person name="Machita K."/>
            <person name="Maehara T."/>
            <person name="Masukawa M."/>
            <person name="Mizubayashi T."/>
            <person name="Mukai Y."/>
            <person name="Nagasaki H."/>
            <person name="Nagata Y."/>
            <person name="Naito S."/>
            <person name="Nakashima M."/>
            <person name="Nakama Y."/>
            <person name="Nakamichi Y."/>
            <person name="Nakamura M."/>
            <person name="Meguro A."/>
            <person name="Negishi M."/>
            <person name="Ohta I."/>
            <person name="Ohta T."/>
            <person name="Okamoto M."/>
            <person name="Ono N."/>
            <person name="Saji S."/>
            <person name="Sakaguchi M."/>
            <person name="Sakai K."/>
            <person name="Shibata M."/>
            <person name="Shimokawa T."/>
            <person name="Song J."/>
            <person name="Takazaki Y."/>
            <person name="Terasawa K."/>
            <person name="Tsugane M."/>
            <person name="Tsuji K."/>
            <person name="Ueda S."/>
            <person name="Waki K."/>
            <person name="Yamagata H."/>
            <person name="Yamamoto M."/>
            <person name="Yamamoto S."/>
            <person name="Yamane H."/>
            <person name="Yoshiki S."/>
            <person name="Yoshihara R."/>
            <person name="Yukawa K."/>
            <person name="Zhong H."/>
            <person name="Yano M."/>
            <person name="Yuan Q."/>
            <person name="Ouyang S."/>
            <person name="Liu J."/>
            <person name="Jones K.M."/>
            <person name="Gansberger K."/>
            <person name="Moffat K."/>
            <person name="Hill J."/>
            <person name="Bera J."/>
            <person name="Fadrosh D."/>
            <person name="Jin S."/>
            <person name="Johri S."/>
            <person name="Kim M."/>
            <person name="Overton L."/>
            <person name="Reardon M."/>
            <person name="Tsitrin T."/>
            <person name="Vuong H."/>
            <person name="Weaver B."/>
            <person name="Ciecko A."/>
            <person name="Tallon L."/>
            <person name="Jackson J."/>
            <person name="Pai G."/>
            <person name="Aken S.V."/>
            <person name="Utterback T."/>
            <person name="Reidmuller S."/>
            <person name="Feldblyum T."/>
            <person name="Hsiao J."/>
            <person name="Zismann V."/>
            <person name="Iobst S."/>
            <person name="de Vazeille A.R."/>
            <person name="Buell C.R."/>
            <person name="Ying K."/>
            <person name="Li Y."/>
            <person name="Lu T."/>
            <person name="Huang Y."/>
            <person name="Zhao Q."/>
            <person name="Feng Q."/>
            <person name="Zhang L."/>
            <person name="Zhu J."/>
            <person name="Weng Q."/>
            <person name="Mu J."/>
            <person name="Lu Y."/>
            <person name="Fan D."/>
            <person name="Liu Y."/>
            <person name="Guan J."/>
            <person name="Zhang Y."/>
            <person name="Yu S."/>
            <person name="Liu X."/>
            <person name="Zhang Y."/>
            <person name="Hong G."/>
            <person name="Han B."/>
            <person name="Choisne N."/>
            <person name="Demange N."/>
            <person name="Orjeda G."/>
            <person name="Samain S."/>
            <person name="Cattolico L."/>
            <person name="Pelletier E."/>
            <person name="Couloux A."/>
            <person name="Segurens B."/>
            <person name="Wincker P."/>
            <person name="D'Hont A."/>
            <person name="Scarpelli C."/>
            <person name="Weissenbach J."/>
            <person name="Salanoubat M."/>
            <person name="Quetier F."/>
            <person name="Yu Y."/>
            <person name="Kim H.R."/>
            <person name="Rambo T."/>
            <person name="Currie J."/>
            <person name="Collura K."/>
            <person name="Luo M."/>
            <person name="Yang T."/>
            <person name="Ammiraju J.S.S."/>
            <person name="Engler F."/>
            <person name="Soderlund C."/>
            <person name="Wing R.A."/>
            <person name="Palmer L.E."/>
            <person name="de la Bastide M."/>
            <person name="Spiegel L."/>
            <person name="Nascimento L."/>
            <person name="Zutavern T."/>
            <person name="O'Shaughnessy A."/>
            <person name="Dike S."/>
            <person name="Dedhia N."/>
            <person name="Preston R."/>
            <person name="Balija V."/>
            <person name="McCombie W.R."/>
            <person name="Chow T."/>
            <person name="Chen H."/>
            <person name="Chung M."/>
            <person name="Chen C."/>
            <person name="Shaw J."/>
            <person name="Wu H."/>
            <person name="Hsiao K."/>
            <person name="Chao Y."/>
            <person name="Chu M."/>
            <person name="Cheng C."/>
            <person name="Hour A."/>
            <person name="Lee P."/>
            <person name="Lin S."/>
            <person name="Lin Y."/>
            <person name="Liou J."/>
            <person name="Liu S."/>
            <person name="Hsing Y."/>
            <person name="Raghuvanshi S."/>
            <person name="Mohanty A."/>
            <person name="Bharti A.K."/>
            <person name="Gaur A."/>
            <person name="Gupta V."/>
            <person name="Kumar D."/>
            <person name="Ravi V."/>
            <person name="Vij S."/>
            <person name="Kapur A."/>
            <person name="Khurana P."/>
            <person name="Khurana P."/>
            <person name="Khurana J.P."/>
            <person name="Tyagi A.K."/>
            <person name="Gaikwad K."/>
            <person name="Singh A."/>
            <person name="Dalal V."/>
            <person name="Srivastava S."/>
            <person name="Dixit A."/>
            <person name="Pal A.K."/>
            <person name="Ghazi I.A."/>
            <person name="Yadav M."/>
            <person name="Pandit A."/>
            <person name="Bhargava A."/>
            <person name="Sureshbabu K."/>
            <person name="Batra K."/>
            <person name="Sharma T.R."/>
            <person name="Mohapatra T."/>
            <person name="Singh N.K."/>
            <person name="Messing J."/>
            <person name="Nelson A.B."/>
            <person name="Fuks G."/>
            <person name="Kavchok S."/>
            <person name="Keizer G."/>
            <person name="Linton E."/>
            <person name="Llaca V."/>
            <person name="Song R."/>
            <person name="Tanyolac B."/>
            <person name="Young S."/>
            <person name="Ho-Il K."/>
            <person name="Hahn J.H."/>
            <person name="Sangsakoo G."/>
            <person name="Vanavichit A."/>
            <person name="de Mattos Luiz.A.T."/>
            <person name="Zimmer P.D."/>
            <person name="Malone G."/>
            <person name="Dellagostin O."/>
            <person name="de Oliveira A.C."/>
            <person name="Bevan M."/>
            <person name="Bancroft I."/>
            <person name="Minx P."/>
            <person name="Cordum H."/>
            <person name="Wilson R."/>
            <person name="Cheng Z."/>
            <person name="Jin W."/>
            <person name="Jiang J."/>
            <person name="Leong S.A."/>
            <person name="Iwama H."/>
            <person name="Gojobori T."/>
            <person name="Itoh T."/>
            <person name="Niimura Y."/>
            <person name="Fujii Y."/>
            <person name="Habara T."/>
            <person name="Sakai H."/>
            <person name="Sato Y."/>
            <person name="Wilson G."/>
            <person name="Kumar K."/>
            <person name="McCouch S."/>
            <person name="Juretic N."/>
            <person name="Hoen D."/>
            <person name="Wright S."/>
            <person name="Bruskiewich R."/>
            <person name="Bureau T."/>
            <person name="Miyao A."/>
            <person name="Hirochika H."/>
            <person name="Nishikawa T."/>
            <person name="Kadowaki K."/>
            <person name="Sugiura M."/>
            <person name="Burr B."/>
            <person name="Sasaki T."/>
        </authorList>
    </citation>
    <scope>NUCLEOTIDE SEQUENCE [LARGE SCALE GENOMIC DNA]</scope>
    <source>
        <strain evidence="3">cv. Nipponbare</strain>
    </source>
</reference>
<gene>
    <name evidence="2" type="primary">P0664F03.9</name>
</gene>
<organism evidence="2 3">
    <name type="scientific">Oryza sativa subsp. japonica</name>
    <name type="common">Rice</name>
    <dbReference type="NCBI Taxonomy" id="39947"/>
    <lineage>
        <taxon>Eukaryota</taxon>
        <taxon>Viridiplantae</taxon>
        <taxon>Streptophyta</taxon>
        <taxon>Embryophyta</taxon>
        <taxon>Tracheophyta</taxon>
        <taxon>Spermatophyta</taxon>
        <taxon>Magnoliopsida</taxon>
        <taxon>Liliopsida</taxon>
        <taxon>Poales</taxon>
        <taxon>Poaceae</taxon>
        <taxon>BOP clade</taxon>
        <taxon>Oryzoideae</taxon>
        <taxon>Oryzeae</taxon>
        <taxon>Oryzinae</taxon>
        <taxon>Oryza</taxon>
        <taxon>Oryza sativa</taxon>
    </lineage>
</organism>
<proteinExistence type="predicted"/>
<feature type="region of interest" description="Disordered" evidence="1">
    <location>
        <begin position="71"/>
        <end position="96"/>
    </location>
</feature>